<gene>
    <name evidence="1" type="ORF">TL16_g02066</name>
</gene>
<dbReference type="Pfam" id="PF11913">
    <property type="entry name" value="DUF3431"/>
    <property type="match status" value="1"/>
</dbReference>
<dbReference type="AlphaFoldDB" id="A0A9W6ZUF1"/>
<dbReference type="PANTHER" id="PTHR37490:SF2">
    <property type="match status" value="1"/>
</dbReference>
<proteinExistence type="predicted"/>
<organism evidence="1 2">
    <name type="scientific">Triparma laevis f. inornata</name>
    <dbReference type="NCBI Taxonomy" id="1714386"/>
    <lineage>
        <taxon>Eukaryota</taxon>
        <taxon>Sar</taxon>
        <taxon>Stramenopiles</taxon>
        <taxon>Ochrophyta</taxon>
        <taxon>Bolidophyceae</taxon>
        <taxon>Parmales</taxon>
        <taxon>Triparmaceae</taxon>
        <taxon>Triparma</taxon>
    </lineage>
</organism>
<sequence length="549" mass="61721">MRYFAFLIAIEAIAIKQTSSLGTQPWTLEIVNPKSHSCVPSPGNNPIDAKIAVEVDGDAEAWMREHEGDFICLESWQEDKKLSSACGPLLGDSSNLIIPPTLTKVLGTFSVLAIVTNKDGVFVASVSNAELSATTPFGNCVTVNEDVRIPKVEALPTPIKSGFKILSPRVGDVVHGDSAVLSVSYTQNDASIWKIKGTKICVGYTISDVSLKRSLGTFYGCLEATGQFTELKIPKARERDIVVTAEVTIAEGIYAGAAAWTQFEMWGRKEEECGEKEALGFKAGIVVDEEMIDVNTEAFKEIDVLAVMAHWEEDLEWLEFSPFPTVIYEKHPSSKETAGRHFVPKNVAGEATSYLKFIVDYYDVLPKAVVFLHSHRYAYHQEDLLILLHKLVAKEDGDGEAGRVDWSDKYCNFNNAVWGYGEDKERSWMDQQWREWLVDWLGDWSDVEGNRGRIYPHPVLERCCAQFIVGRDRIKLRSKAFWERALEVMYSVDEHPSEESRKMGLLMEWIWHGLFGEDWVVEDEDVFGLLGRVDEIEQASLSGRAWCIK</sequence>
<comment type="caution">
    <text evidence="1">The sequence shown here is derived from an EMBL/GenBank/DDBJ whole genome shotgun (WGS) entry which is preliminary data.</text>
</comment>
<dbReference type="PANTHER" id="PTHR37490">
    <property type="entry name" value="EXPRESSED PROTEIN"/>
    <property type="match status" value="1"/>
</dbReference>
<evidence type="ECO:0000313" key="1">
    <source>
        <dbReference type="EMBL" id="GMH56140.1"/>
    </source>
</evidence>
<name>A0A9W6ZUF1_9STRA</name>
<accession>A0A9W6ZUF1</accession>
<protein>
    <submittedName>
        <fullName evidence="1">Uncharacterized protein</fullName>
    </submittedName>
</protein>
<dbReference type="Proteomes" id="UP001162640">
    <property type="component" value="Unassembled WGS sequence"/>
</dbReference>
<dbReference type="InterPro" id="IPR021838">
    <property type="entry name" value="DUF3431"/>
</dbReference>
<reference evidence="2" key="1">
    <citation type="journal article" date="2023" name="Commun. Biol.">
        <title>Genome analysis of Parmales, the sister group of diatoms, reveals the evolutionary specialization of diatoms from phago-mixotrophs to photoautotrophs.</title>
        <authorList>
            <person name="Ban H."/>
            <person name="Sato S."/>
            <person name="Yoshikawa S."/>
            <person name="Yamada K."/>
            <person name="Nakamura Y."/>
            <person name="Ichinomiya M."/>
            <person name="Sato N."/>
            <person name="Blanc-Mathieu R."/>
            <person name="Endo H."/>
            <person name="Kuwata A."/>
            <person name="Ogata H."/>
        </authorList>
    </citation>
    <scope>NUCLEOTIDE SEQUENCE [LARGE SCALE GENOMIC DNA]</scope>
</reference>
<evidence type="ECO:0000313" key="2">
    <source>
        <dbReference type="Proteomes" id="UP001162640"/>
    </source>
</evidence>
<dbReference type="EMBL" id="BLQM01000049">
    <property type="protein sequence ID" value="GMH56140.1"/>
    <property type="molecule type" value="Genomic_DNA"/>
</dbReference>